<dbReference type="PROSITE" id="PS51094">
    <property type="entry name" value="PTS_EIIA_TYPE_2"/>
    <property type="match status" value="1"/>
</dbReference>
<dbReference type="GO" id="GO:0009401">
    <property type="term" value="P:phosphoenolpyruvate-dependent sugar phosphotransferase system"/>
    <property type="evidence" value="ECO:0007669"/>
    <property type="project" value="InterPro"/>
</dbReference>
<dbReference type="AlphaFoldDB" id="A0AB37HAS6"/>
<dbReference type="Gene3D" id="3.40.50.2300">
    <property type="match status" value="1"/>
</dbReference>
<dbReference type="InterPro" id="IPR002178">
    <property type="entry name" value="PTS_EIIA_type-2_dom"/>
</dbReference>
<dbReference type="GO" id="GO:0008982">
    <property type="term" value="F:protein-N(PI)-phosphohistidine-sugar phosphotransferase activity"/>
    <property type="evidence" value="ECO:0007669"/>
    <property type="project" value="InterPro"/>
</dbReference>
<evidence type="ECO:0000256" key="1">
    <source>
        <dbReference type="ARBA" id="ARBA00011798"/>
    </source>
</evidence>
<dbReference type="InterPro" id="IPR013011">
    <property type="entry name" value="PTS_EIIB_2"/>
</dbReference>
<feature type="domain" description="PTS EIIB type-2" evidence="5">
    <location>
        <begin position="385"/>
        <end position="478"/>
    </location>
</feature>
<dbReference type="Gene3D" id="1.10.1790.10">
    <property type="entry name" value="PRD domain"/>
    <property type="match status" value="1"/>
</dbReference>
<reference evidence="7 8" key="1">
    <citation type="submission" date="2021-01" db="EMBL/GenBank/DDBJ databases">
        <title>FDA dAtabase for Regulatory Grade micrObial Sequences (FDA-ARGOS): Supporting development and validation of Infectious Disease Dx tests.</title>
        <authorList>
            <person name="Sproer C."/>
            <person name="Gronow S."/>
            <person name="Severitt S."/>
            <person name="Schroder I."/>
            <person name="Tallon L."/>
            <person name="Sadzewicz L."/>
            <person name="Zhao X."/>
            <person name="Boylan J."/>
            <person name="Ott S."/>
            <person name="Bowen H."/>
            <person name="Vavikolanu K."/>
            <person name="Mehta A."/>
            <person name="Aluvathingal J."/>
            <person name="Nadendla S."/>
            <person name="Lowell S."/>
            <person name="Myers T."/>
            <person name="Yan Y."/>
            <person name="Sichtig H."/>
        </authorList>
    </citation>
    <scope>NUCLEOTIDE SEQUENCE [LARGE SCALE GENOMIC DNA]</scope>
    <source>
        <strain evidence="7 8">FDAARGOS_1148</strain>
    </source>
</reference>
<comment type="subunit">
    <text evidence="1">Homodimer or homotrimer. Seems to be a monomer when not phosphorylated.</text>
</comment>
<dbReference type="Pfam" id="PF08279">
    <property type="entry name" value="HTH_11"/>
    <property type="match status" value="1"/>
</dbReference>
<evidence type="ECO:0000313" key="8">
    <source>
        <dbReference type="Proteomes" id="UP000595942"/>
    </source>
</evidence>
<accession>A0AB37HAS6</accession>
<dbReference type="GeneID" id="93725291"/>
<dbReference type="Gene3D" id="1.10.10.10">
    <property type="entry name" value="Winged helix-like DNA-binding domain superfamily/Winged helix DNA-binding domain"/>
    <property type="match status" value="1"/>
</dbReference>
<evidence type="ECO:0000256" key="3">
    <source>
        <dbReference type="ARBA" id="ARBA00022737"/>
    </source>
</evidence>
<dbReference type="SUPFAM" id="SSF52794">
    <property type="entry name" value="PTS system IIB component-like"/>
    <property type="match status" value="1"/>
</dbReference>
<dbReference type="RefSeq" id="WP_047132012.1">
    <property type="nucleotide sequence ID" value="NZ_CP015114.1"/>
</dbReference>
<dbReference type="GO" id="GO:0006355">
    <property type="term" value="P:regulation of DNA-templated transcription"/>
    <property type="evidence" value="ECO:0007669"/>
    <property type="project" value="InterPro"/>
</dbReference>
<sequence length="623" mass="73170">MIARQIKLIQLFLNNEYQFLTSDEVASFLDVSNRTIRNDIKYINSSFLKDVIKSIKSRGYQLDTDRYSIEYIESRLKEYTDKDNKILMTLSYQLLMYEEQLTLSELEKEYHLTKNEILDYLNRIKAWCEKFDVIINMKQRKGLEVIGSETDINNAILHLNQLSSHENSVETLILNELPKAHVQIIKEVIKRTLGEFSVKTSDIQIEQLIIHLILIMKRRQIQNELISEEVNDEAFNISKRIVDEINGKLGYDINTETIQLFSFFIGYHFDKFDLGVQQLFIESYINLLIEKMEHRISVQFTKDKTLKENLYSHFSRTYLRIMKDVYLNNPLTKEIKTLYPFIFNILYEIVQRMSNDSGVELTEDEIAFLTIHFQSSIDRNEQDVIKVVIACFYGIGISQLLATKISKFSNRIEVIDTLKLEEIEQYDFSHIDLLMTTHQPENNKIPNHLELLQVTPLFNDNDQHQLQQFMNRKLKPTMQIDEMAEVNFIVGSTDDQEITMPLIFQKADEILNHNHASIDGYIETALEREKMSSTYIGKEIAIPHGDPEKISKSHVIIFRSNKGFYWKENKVKLVFFLAIAQRDIELTKRIIQTIAHIDEKTINELIYLDDAKFKDKLLNLIKG</sequence>
<dbReference type="InterPro" id="IPR036388">
    <property type="entry name" value="WH-like_DNA-bd_sf"/>
</dbReference>
<proteinExistence type="predicted"/>
<dbReference type="CDD" id="cd05568">
    <property type="entry name" value="PTS_IIB_bgl_like"/>
    <property type="match status" value="1"/>
</dbReference>
<dbReference type="PROSITE" id="PS51099">
    <property type="entry name" value="PTS_EIIB_TYPE_2"/>
    <property type="match status" value="1"/>
</dbReference>
<evidence type="ECO:0000259" key="6">
    <source>
        <dbReference type="PROSITE" id="PS51372"/>
    </source>
</evidence>
<dbReference type="SUPFAM" id="SSF63520">
    <property type="entry name" value="PTS-regulatory domain, PRD"/>
    <property type="match status" value="2"/>
</dbReference>
<dbReference type="Gene3D" id="3.40.930.10">
    <property type="entry name" value="Mannitol-specific EII, Chain A"/>
    <property type="match status" value="1"/>
</dbReference>
<gene>
    <name evidence="7" type="ORF">I6J05_10545</name>
</gene>
<dbReference type="KEGG" id="scv:A4G25_07980"/>
<evidence type="ECO:0000256" key="2">
    <source>
        <dbReference type="ARBA" id="ARBA00022679"/>
    </source>
</evidence>
<dbReference type="InterPro" id="IPR036095">
    <property type="entry name" value="PTS_EIIB-like_sf"/>
</dbReference>
<dbReference type="PROSITE" id="PS51372">
    <property type="entry name" value="PRD_2"/>
    <property type="match status" value="1"/>
</dbReference>
<protein>
    <submittedName>
        <fullName evidence="7">BglG family transcription antiterminator</fullName>
    </submittedName>
</protein>
<keyword evidence="8" id="KW-1185">Reference proteome</keyword>
<dbReference type="InterPro" id="IPR011608">
    <property type="entry name" value="PRD"/>
</dbReference>
<evidence type="ECO:0000313" key="7">
    <source>
        <dbReference type="EMBL" id="QQS82336.1"/>
    </source>
</evidence>
<evidence type="ECO:0000259" key="5">
    <source>
        <dbReference type="PROSITE" id="PS51099"/>
    </source>
</evidence>
<dbReference type="InterPro" id="IPR016152">
    <property type="entry name" value="PTrfase/Anion_transptr"/>
</dbReference>
<dbReference type="InterPro" id="IPR050661">
    <property type="entry name" value="BglG_antiterminators"/>
</dbReference>
<feature type="domain" description="PRD" evidence="6">
    <location>
        <begin position="276"/>
        <end position="383"/>
    </location>
</feature>
<keyword evidence="3" id="KW-0677">Repeat</keyword>
<dbReference type="PANTHER" id="PTHR30185:SF12">
    <property type="entry name" value="TRANSCRIPTIONAL REGULATOR MANR"/>
    <property type="match status" value="1"/>
</dbReference>
<dbReference type="EMBL" id="CP068073">
    <property type="protein sequence ID" value="QQS82336.1"/>
    <property type="molecule type" value="Genomic_DNA"/>
</dbReference>
<dbReference type="PANTHER" id="PTHR30185">
    <property type="entry name" value="CRYPTIC BETA-GLUCOSIDE BGL OPERON ANTITERMINATOR"/>
    <property type="match status" value="1"/>
</dbReference>
<evidence type="ECO:0000259" key="4">
    <source>
        <dbReference type="PROSITE" id="PS51094"/>
    </source>
</evidence>
<dbReference type="Pfam" id="PF00874">
    <property type="entry name" value="PRD"/>
    <property type="match status" value="1"/>
</dbReference>
<dbReference type="InterPro" id="IPR013196">
    <property type="entry name" value="HTH_11"/>
</dbReference>
<name>A0AB37HAS6_9STAP</name>
<dbReference type="PROSITE" id="PS00372">
    <property type="entry name" value="PTS_EIIA_TYPE_2_HIS"/>
    <property type="match status" value="1"/>
</dbReference>
<dbReference type="SUPFAM" id="SSF55804">
    <property type="entry name" value="Phoshotransferase/anion transport protein"/>
    <property type="match status" value="1"/>
</dbReference>
<organism evidence="7 8">
    <name type="scientific">Staphylococcus condimenti</name>
    <dbReference type="NCBI Taxonomy" id="70255"/>
    <lineage>
        <taxon>Bacteria</taxon>
        <taxon>Bacillati</taxon>
        <taxon>Bacillota</taxon>
        <taxon>Bacilli</taxon>
        <taxon>Bacillales</taxon>
        <taxon>Staphylococcaceae</taxon>
        <taxon>Staphylococcus</taxon>
    </lineage>
</organism>
<dbReference type="Proteomes" id="UP000595942">
    <property type="component" value="Chromosome"/>
</dbReference>
<dbReference type="Pfam" id="PF00359">
    <property type="entry name" value="PTS_EIIA_2"/>
    <property type="match status" value="1"/>
</dbReference>
<dbReference type="InterPro" id="IPR036634">
    <property type="entry name" value="PRD_sf"/>
</dbReference>
<feature type="domain" description="PTS EIIA type-2" evidence="4">
    <location>
        <begin position="482"/>
        <end position="623"/>
    </location>
</feature>
<keyword evidence="2" id="KW-0808">Transferase</keyword>